<dbReference type="EMBL" id="AF451898">
    <property type="protein sequence ID" value="AAN04345.1"/>
    <property type="molecule type" value="Genomic_DNA"/>
</dbReference>
<gene>
    <name evidence="2" type="primary">orf51</name>
</gene>
<feature type="compositionally biased region" description="Low complexity" evidence="1">
    <location>
        <begin position="540"/>
        <end position="574"/>
    </location>
</feature>
<reference evidence="2 3" key="1">
    <citation type="journal article" date="2002" name="J. Virol.">
        <title>Analysis of the complete genome sequence of the Hz-1 virus suggests that it is related to members of the Baculoviridae.</title>
        <authorList>
            <person name="Cheng C.H."/>
            <person name="Liu S.M."/>
            <person name="Chow T.Y."/>
            <person name="Hsiao Y.Y."/>
            <person name="Wang D.P."/>
            <person name="Huang J.J."/>
            <person name="Chen H.H."/>
        </authorList>
    </citation>
    <scope>NUCLEOTIDE SEQUENCE [LARGE SCALE GENOMIC DNA]</scope>
</reference>
<evidence type="ECO:0000313" key="3">
    <source>
        <dbReference type="Proteomes" id="UP000232784"/>
    </source>
</evidence>
<feature type="region of interest" description="Disordered" evidence="1">
    <location>
        <begin position="480"/>
        <end position="604"/>
    </location>
</feature>
<feature type="compositionally biased region" description="Polar residues" evidence="1">
    <location>
        <begin position="528"/>
        <end position="539"/>
    </location>
</feature>
<evidence type="ECO:0000256" key="1">
    <source>
        <dbReference type="SAM" id="MobiDB-lite"/>
    </source>
</evidence>
<organism evidence="2 3">
    <name type="scientific">Heliothis zea nudivirus 1</name>
    <dbReference type="NCBI Taxonomy" id="3116536"/>
    <lineage>
        <taxon>Viruses</taxon>
        <taxon>Viruses incertae sedis</taxon>
        <taxon>Naldaviricetes</taxon>
        <taxon>Lefavirales</taxon>
        <taxon>Nudiviridae</taxon>
        <taxon>Betanudivirus</taxon>
        <taxon>Betanudivirus hezeae</taxon>
    </lineage>
</organism>
<dbReference type="KEGG" id="vg:955073"/>
<keyword evidence="3" id="KW-1185">Reference proteome</keyword>
<sequence>MYQYTDVDDLDLVSSELQPSLIVRRKFELEPNRSVYLINRYSCVKPLNRNYGEYVHNVVEFRDCDLEYGPECLPPALREVFYHVNFKYRSFNVLHPNSDLYALMCFFETVVVDLEKCIAANDLLIDVSRILQTLLVNSKLNYTIDTMFGPVPWNDTILPILSMPLPAESLVRYKIDRPKISLGQTLPEMDIDKIYTRDYLMSVIKTYTTGGVGTDRISDDTLTRFVKHTKNISPALNGTACVGKSTILRNITSCAQKSLGPDFDGTVQVLKLSQYGGFKDKDINDLVGMQCLPVLMHACEEYSTSVTDRCVFNNIIWKLIMSLFDASSDQELMEGAYKALHTLNLNLLEFMKKFPIFVLVDSSILLNRKRMFNRGVDTLEKSEKVTGDLFRCKIVPYVKAQNVIYGTLATLCDWPVIDVGYKFPLTADWMSILTNTFCNKLVENYKVSKALADNALADNISRDFDCRGSYIEDSYTRDYGHRPMVDESEEPPAKQSRLDDGSAMHKYNTRSKPFQEVLVKSEAKSVEIKSNSSNPGNGASKSTQTSASSTSTADSQSSCSSSSTDSEMNFTETTTDTEDSDTSISEDESSVATVVPKESKTDVQNKMRNSRVVYKYRHSEYPILSYLAAKAMKVFK</sequence>
<protein>
    <submittedName>
        <fullName evidence="2">Orf51</fullName>
    </submittedName>
</protein>
<dbReference type="Proteomes" id="UP000232784">
    <property type="component" value="Segment"/>
</dbReference>
<proteinExistence type="predicted"/>
<name>Q8JKR0_9VIRU</name>
<evidence type="ECO:0000313" key="2">
    <source>
        <dbReference type="EMBL" id="AAN04345.1"/>
    </source>
</evidence>
<feature type="compositionally biased region" description="Acidic residues" evidence="1">
    <location>
        <begin position="575"/>
        <end position="589"/>
    </location>
</feature>
<accession>Q8JKR0</accession>